<dbReference type="RefSeq" id="WP_125129366.1">
    <property type="nucleotide sequence ID" value="NZ_RHJS01000002.1"/>
</dbReference>
<evidence type="ECO:0000256" key="9">
    <source>
        <dbReference type="ARBA" id="ARBA00023014"/>
    </source>
</evidence>
<gene>
    <name evidence="12" type="ORF">EBB54_24900</name>
</gene>
<dbReference type="InterPro" id="IPR013785">
    <property type="entry name" value="Aldolase_TIM"/>
</dbReference>
<dbReference type="InterPro" id="IPR051793">
    <property type="entry name" value="NADH:flavin_oxidoreductase"/>
</dbReference>
<feature type="domain" description="FAD/NAD(P)-binding" evidence="11">
    <location>
        <begin position="386"/>
        <end position="610"/>
    </location>
</feature>
<dbReference type="GO" id="GO:0051536">
    <property type="term" value="F:iron-sulfur cluster binding"/>
    <property type="evidence" value="ECO:0007669"/>
    <property type="project" value="UniProtKB-KW"/>
</dbReference>
<evidence type="ECO:0000256" key="5">
    <source>
        <dbReference type="ARBA" id="ARBA00022643"/>
    </source>
</evidence>
<feature type="domain" description="NADH:flavin oxidoreductase/NADH oxidase N-terminal" evidence="10">
    <location>
        <begin position="5"/>
        <end position="337"/>
    </location>
</feature>
<comment type="cofactor">
    <cofactor evidence="1">
        <name>FMN</name>
        <dbReference type="ChEBI" id="CHEBI:58210"/>
    </cofactor>
</comment>
<dbReference type="Proteomes" id="UP000274920">
    <property type="component" value="Unassembled WGS sequence"/>
</dbReference>
<dbReference type="InterPro" id="IPR023753">
    <property type="entry name" value="FAD/NAD-binding_dom"/>
</dbReference>
<evidence type="ECO:0000313" key="12">
    <source>
        <dbReference type="EMBL" id="RRK34210.1"/>
    </source>
</evidence>
<keyword evidence="6" id="KW-0479">Metal-binding</keyword>
<evidence type="ECO:0000256" key="2">
    <source>
        <dbReference type="ARBA" id="ARBA00001966"/>
    </source>
</evidence>
<keyword evidence="8" id="KW-0408">Iron</keyword>
<dbReference type="Pfam" id="PF07992">
    <property type="entry name" value="Pyr_redox_2"/>
    <property type="match status" value="1"/>
</dbReference>
<proteinExistence type="inferred from homology"/>
<evidence type="ECO:0000256" key="7">
    <source>
        <dbReference type="ARBA" id="ARBA00023002"/>
    </source>
</evidence>
<organism evidence="12 13">
    <name type="scientific">Schaedlerella arabinosiphila</name>
    <dbReference type="NCBI Taxonomy" id="2044587"/>
    <lineage>
        <taxon>Bacteria</taxon>
        <taxon>Bacillati</taxon>
        <taxon>Bacillota</taxon>
        <taxon>Clostridia</taxon>
        <taxon>Lachnospirales</taxon>
        <taxon>Lachnospiraceae</taxon>
        <taxon>Schaedlerella</taxon>
    </lineage>
</organism>
<dbReference type="Gene3D" id="3.40.50.720">
    <property type="entry name" value="NAD(P)-binding Rossmann-like Domain"/>
    <property type="match status" value="1"/>
</dbReference>
<dbReference type="Gene3D" id="3.50.50.60">
    <property type="entry name" value="FAD/NAD(P)-binding domain"/>
    <property type="match status" value="1"/>
</dbReference>
<evidence type="ECO:0000256" key="1">
    <source>
        <dbReference type="ARBA" id="ARBA00001917"/>
    </source>
</evidence>
<evidence type="ECO:0000256" key="6">
    <source>
        <dbReference type="ARBA" id="ARBA00022723"/>
    </source>
</evidence>
<keyword evidence="9" id="KW-0411">Iron-sulfur</keyword>
<dbReference type="SUPFAM" id="SSF51395">
    <property type="entry name" value="FMN-linked oxidoreductases"/>
    <property type="match status" value="1"/>
</dbReference>
<dbReference type="SUPFAM" id="SSF51905">
    <property type="entry name" value="FAD/NAD(P)-binding domain"/>
    <property type="match status" value="1"/>
</dbReference>
<keyword evidence="5" id="KW-0288">FMN</keyword>
<dbReference type="PANTHER" id="PTHR42917">
    <property type="entry name" value="2,4-DIENOYL-COA REDUCTASE"/>
    <property type="match status" value="1"/>
</dbReference>
<keyword evidence="13" id="KW-1185">Reference proteome</keyword>
<evidence type="ECO:0000259" key="10">
    <source>
        <dbReference type="Pfam" id="PF00724"/>
    </source>
</evidence>
<keyword evidence="7" id="KW-0560">Oxidoreductase</keyword>
<dbReference type="Pfam" id="PF00724">
    <property type="entry name" value="Oxidored_FMN"/>
    <property type="match status" value="1"/>
</dbReference>
<evidence type="ECO:0000313" key="13">
    <source>
        <dbReference type="Proteomes" id="UP000274920"/>
    </source>
</evidence>
<dbReference type="EMBL" id="RHJS01000002">
    <property type="protein sequence ID" value="RRK34210.1"/>
    <property type="molecule type" value="Genomic_DNA"/>
</dbReference>
<dbReference type="GO" id="GO:0046872">
    <property type="term" value="F:metal ion binding"/>
    <property type="evidence" value="ECO:0007669"/>
    <property type="project" value="UniProtKB-KW"/>
</dbReference>
<name>A0A3R8JSV8_9FIRM</name>
<evidence type="ECO:0000256" key="8">
    <source>
        <dbReference type="ARBA" id="ARBA00023004"/>
    </source>
</evidence>
<evidence type="ECO:0000259" key="11">
    <source>
        <dbReference type="Pfam" id="PF07992"/>
    </source>
</evidence>
<protein>
    <submittedName>
        <fullName evidence="12">NADH:flavin oxidoreductase</fullName>
    </submittedName>
</protein>
<dbReference type="GO" id="GO:0010181">
    <property type="term" value="F:FMN binding"/>
    <property type="evidence" value="ECO:0007669"/>
    <property type="project" value="InterPro"/>
</dbReference>
<dbReference type="InterPro" id="IPR036188">
    <property type="entry name" value="FAD/NAD-bd_sf"/>
</dbReference>
<sequence length="646" mass="68830">MSYPKLFEKGRIGRLELKNRIVMPAMGTGFASSTGEASDEIIRYYADRARGGAGLIITEITRIDEETGIGTSNQLCATDSKHIPRLVRLAEAVHAYDSKIFVQLHHPGNETPGRLLKGKQIVSASEVVCATIGEKPRALTTEEVGAMAQKFVKGAYIAMAAGIDGVEIHAAHGYLVNQFLSPHTNKRTDKYGGDFFNRMRFITEIIKGIQFTCGPGFPISVRMDGNEYIPDGLTEEECIHIARYLESLGITCLNISCGTYESGATIIEPACYAEGWKKHLAKNIKANVKIPVIAVNTVKHPAFAESLLEEGVSDFVGIGRGFLADPEWGKKAKEGKDDSIRKCIGCMECFRIANMGRPIECTVNPILGRELHFGDGQLKKNGAGRAVAIAGGGPAGMQAAAVLAKRGFKPVLFEKSGVLGGSLNLADKPPHKELITELIKAQEEELKELGVEIRLNTEATVEACREIGAAGVFIAVGGTPIVPPLPGIEKAVKAEDVLSGKVSLSGKKAAVIGGGVTGLETAEFLSGDNEVTVVEMLNAVGTTLYPSVSKLMLKRIADNGGKILTGHALKAIGDGEIELSVSATAFDTSMKADAVVLALGVRPNRALAAEFEKEFEHVLLVGDASAGGTIREAMHAAYDKAFVFLD</sequence>
<dbReference type="GO" id="GO:0016491">
    <property type="term" value="F:oxidoreductase activity"/>
    <property type="evidence" value="ECO:0007669"/>
    <property type="project" value="UniProtKB-KW"/>
</dbReference>
<dbReference type="InterPro" id="IPR001155">
    <property type="entry name" value="OxRdtase_FMN_N"/>
</dbReference>
<dbReference type="PANTHER" id="PTHR42917:SF2">
    <property type="entry name" value="2,4-DIENOYL-COA REDUCTASE [(2E)-ENOYL-COA-PRODUCING]"/>
    <property type="match status" value="1"/>
</dbReference>
<dbReference type="CDD" id="cd02803">
    <property type="entry name" value="OYE_like_FMN_family"/>
    <property type="match status" value="1"/>
</dbReference>
<dbReference type="AlphaFoldDB" id="A0A3R8JSV8"/>
<evidence type="ECO:0000256" key="3">
    <source>
        <dbReference type="ARBA" id="ARBA00011048"/>
    </source>
</evidence>
<evidence type="ECO:0000256" key="4">
    <source>
        <dbReference type="ARBA" id="ARBA00022630"/>
    </source>
</evidence>
<keyword evidence="4" id="KW-0285">Flavoprotein</keyword>
<comment type="similarity">
    <text evidence="3">In the N-terminal section; belongs to the NADH:flavin oxidoreductase/NADH oxidase family.</text>
</comment>
<accession>A0A3R8JSV8</accession>
<dbReference type="PRINTS" id="PR00368">
    <property type="entry name" value="FADPNR"/>
</dbReference>
<reference evidence="12" key="1">
    <citation type="submission" date="2018-10" db="EMBL/GenBank/DDBJ databases">
        <title>Schaedlerella arabinophila gen. nov. sp. nov., isolated from the mouse intestinal tract and comparative analysis with the genome of the closely related altered Schaedler flora strain ASF502.</title>
        <authorList>
            <person name="Miyake S."/>
            <person name="Soh M."/>
            <person name="Seedorf H."/>
        </authorList>
    </citation>
    <scope>NUCLEOTIDE SEQUENCE [LARGE SCALE GENOMIC DNA]</scope>
    <source>
        <strain evidence="12">DSM 106076</strain>
    </source>
</reference>
<comment type="cofactor">
    <cofactor evidence="2">
        <name>[4Fe-4S] cluster</name>
        <dbReference type="ChEBI" id="CHEBI:49883"/>
    </cofactor>
</comment>
<comment type="caution">
    <text evidence="12">The sequence shown here is derived from an EMBL/GenBank/DDBJ whole genome shotgun (WGS) entry which is preliminary data.</text>
</comment>
<dbReference type="Gene3D" id="3.20.20.70">
    <property type="entry name" value="Aldolase class I"/>
    <property type="match status" value="1"/>
</dbReference>
<dbReference type="PRINTS" id="PR00469">
    <property type="entry name" value="PNDRDTASEII"/>
</dbReference>